<dbReference type="Gene3D" id="1.25.40.10">
    <property type="entry name" value="Tetratricopeptide repeat domain"/>
    <property type="match status" value="2"/>
</dbReference>
<dbReference type="EMBL" id="JAVDYC010000001">
    <property type="protein sequence ID" value="MDR7327069.1"/>
    <property type="molecule type" value="Genomic_DNA"/>
</dbReference>
<dbReference type="InterPro" id="IPR011990">
    <property type="entry name" value="TPR-like_helical_dom_sf"/>
</dbReference>
<reference evidence="1 2" key="1">
    <citation type="submission" date="2023-07" db="EMBL/GenBank/DDBJ databases">
        <title>Sequencing the genomes of 1000 actinobacteria strains.</title>
        <authorList>
            <person name="Klenk H.-P."/>
        </authorList>
    </citation>
    <scope>NUCLEOTIDE SEQUENCE [LARGE SCALE GENOMIC DNA]</scope>
    <source>
        <strain evidence="1 2">DSM 44711</strain>
    </source>
</reference>
<dbReference type="AlphaFoldDB" id="A0AAE3ZXM7"/>
<evidence type="ECO:0000313" key="1">
    <source>
        <dbReference type="EMBL" id="MDR7327069.1"/>
    </source>
</evidence>
<dbReference type="Gene3D" id="1.10.10.10">
    <property type="entry name" value="Winged helix-like DNA-binding domain superfamily/Winged helix DNA-binding domain"/>
    <property type="match status" value="1"/>
</dbReference>
<dbReference type="GO" id="GO:0043531">
    <property type="term" value="F:ADP binding"/>
    <property type="evidence" value="ECO:0007669"/>
    <property type="project" value="InterPro"/>
</dbReference>
<dbReference type="SMART" id="SM00028">
    <property type="entry name" value="TPR"/>
    <property type="match status" value="8"/>
</dbReference>
<gene>
    <name evidence="1" type="ORF">J2S44_007319</name>
</gene>
<dbReference type="Proteomes" id="UP001183629">
    <property type="component" value="Unassembled WGS sequence"/>
</dbReference>
<dbReference type="SUPFAM" id="SSF48452">
    <property type="entry name" value="TPR-like"/>
    <property type="match status" value="3"/>
</dbReference>
<accession>A0AAE3ZXM7</accession>
<dbReference type="PANTHER" id="PTHR47691">
    <property type="entry name" value="REGULATOR-RELATED"/>
    <property type="match status" value="1"/>
</dbReference>
<dbReference type="RefSeq" id="WP_310423881.1">
    <property type="nucleotide sequence ID" value="NZ_JAVDYC010000001.1"/>
</dbReference>
<comment type="caution">
    <text evidence="1">The sequence shown here is derived from an EMBL/GenBank/DDBJ whole genome shotgun (WGS) entry which is preliminary data.</text>
</comment>
<protein>
    <submittedName>
        <fullName evidence="1">Tetratricopeptide (TPR) repeat protein</fullName>
    </submittedName>
</protein>
<dbReference type="PANTHER" id="PTHR47691:SF3">
    <property type="entry name" value="HTH-TYPE TRANSCRIPTIONAL REGULATOR RV0890C-RELATED"/>
    <property type="match status" value="1"/>
</dbReference>
<dbReference type="Gene3D" id="3.40.50.300">
    <property type="entry name" value="P-loop containing nucleotide triphosphate hydrolases"/>
    <property type="match status" value="1"/>
</dbReference>
<dbReference type="InterPro" id="IPR027417">
    <property type="entry name" value="P-loop_NTPase"/>
</dbReference>
<dbReference type="InterPro" id="IPR036388">
    <property type="entry name" value="WH-like_DNA-bd_sf"/>
</dbReference>
<keyword evidence="2" id="KW-1185">Reference proteome</keyword>
<organism evidence="1 2">
    <name type="scientific">Catenuloplanes niger</name>
    <dbReference type="NCBI Taxonomy" id="587534"/>
    <lineage>
        <taxon>Bacteria</taxon>
        <taxon>Bacillati</taxon>
        <taxon>Actinomycetota</taxon>
        <taxon>Actinomycetes</taxon>
        <taxon>Micromonosporales</taxon>
        <taxon>Micromonosporaceae</taxon>
        <taxon>Catenuloplanes</taxon>
    </lineage>
</organism>
<dbReference type="PRINTS" id="PR00364">
    <property type="entry name" value="DISEASERSIST"/>
</dbReference>
<evidence type="ECO:0000313" key="2">
    <source>
        <dbReference type="Proteomes" id="UP001183629"/>
    </source>
</evidence>
<dbReference type="Pfam" id="PF13424">
    <property type="entry name" value="TPR_12"/>
    <property type="match status" value="3"/>
</dbReference>
<proteinExistence type="predicted"/>
<dbReference type="SUPFAM" id="SSF52540">
    <property type="entry name" value="P-loop containing nucleoside triphosphate hydrolases"/>
    <property type="match status" value="1"/>
</dbReference>
<sequence>MSGDESGGRRSLRADGGAEVFQAGGNQYIFGSPGERPEPARMLPRESAPLVGRDAEIATLLSGHALYLIDGMPGVGKTALAVHVGHLLSARYPDGDFFVDLHAHTAGMRAVTPDDALYQLLIADGLTPGQIAVGVQARSAQWRSRLAKRRCVVVLDNALDRAQVAPLLPASGDSVVLVTSRRRLAGLLAQHAADPLELPTLTEASAAELFAHRSGRDAHGDEADAIADIVRDCGTLPLPICLLAAQLRARPYRRAADLLRELRQSVHPTSRMRAEDLAVGPAFDLSFRRLPKPLRRFLLRLGLHPGADVDVPAAAALAGVGPDRAEMFLDTLVQEHLVSVGHDGRYQLHDLIGDYARSRNSVHGNGEAERVAALVRLAGDYARRVHAADSALAVPYPPDPARVAARAAALAWLQQQRVNLMACATALARTQEHDLMTRLATGLAAFLREAGPWEQALTLYRVTAECAGRNGAHTARAAALRELGTVLYLRSDYPAAQPVFEEALGTLREHPDGEHIDAAEARTLIRFAAARRRLPEHAPVRADLERALALFRRAGDRAGEGEALAELGTLHLVDGEFGAAAEVLREAASIMREHGTAQACADVLNRLGAALQNQGENAEAVALHEHALDVCRTIRDARGTAVSLNYVGHLYCQAGEYGRAAEALEEARDLHARLRSPSGSAHCHDYLGRAYLGLGRHGEAGDAVRRALSMFRELRNLPGYAGVLNQLGILHRLAGDLAAAEAAHAEALEVFVSLNHPLGQAEVLNAQGDLNRLRKRERRALQQHRRALALAQRAGSGEEQARAHEGIGRCLTALGEDRPGRDSFRTAREILERLGAHPAAHRLAEFLPDEPDHCPSGRRRLAH</sequence>
<dbReference type="InterPro" id="IPR019734">
    <property type="entry name" value="TPR_rpt"/>
</dbReference>
<name>A0AAE3ZXM7_9ACTN</name>